<sequence length="129" mass="14541">MNTSRFWGIIPFIPNQQARTYPSTLGRSLFFMFLDHPQWVQAIWSLGPPETPERLQAQGAPIAPTDCGPLLTDCMDPGPHITYCRACTTDYKRPNMAKNAKKSNKKLEFAIEWPGPYLAQCQPVTKNTA</sequence>
<organism evidence="1 2">
    <name type="scientific">Austropuccinia psidii MF-1</name>
    <dbReference type="NCBI Taxonomy" id="1389203"/>
    <lineage>
        <taxon>Eukaryota</taxon>
        <taxon>Fungi</taxon>
        <taxon>Dikarya</taxon>
        <taxon>Basidiomycota</taxon>
        <taxon>Pucciniomycotina</taxon>
        <taxon>Pucciniomycetes</taxon>
        <taxon>Pucciniales</taxon>
        <taxon>Sphaerophragmiaceae</taxon>
        <taxon>Austropuccinia</taxon>
    </lineage>
</organism>
<dbReference type="EMBL" id="AVOT02061079">
    <property type="protein sequence ID" value="MBW0554397.1"/>
    <property type="molecule type" value="Genomic_DNA"/>
</dbReference>
<dbReference type="Proteomes" id="UP000765509">
    <property type="component" value="Unassembled WGS sequence"/>
</dbReference>
<keyword evidence="2" id="KW-1185">Reference proteome</keyword>
<evidence type="ECO:0000313" key="2">
    <source>
        <dbReference type="Proteomes" id="UP000765509"/>
    </source>
</evidence>
<name>A0A9Q3J2B5_9BASI</name>
<reference evidence="1" key="1">
    <citation type="submission" date="2021-03" db="EMBL/GenBank/DDBJ databases">
        <title>Draft genome sequence of rust myrtle Austropuccinia psidii MF-1, a brazilian biotype.</title>
        <authorList>
            <person name="Quecine M.C."/>
            <person name="Pachon D.M.R."/>
            <person name="Bonatelli M.L."/>
            <person name="Correr F.H."/>
            <person name="Franceschini L.M."/>
            <person name="Leite T.F."/>
            <person name="Margarido G.R.A."/>
            <person name="Almeida C.A."/>
            <person name="Ferrarezi J.A."/>
            <person name="Labate C.A."/>
        </authorList>
    </citation>
    <scope>NUCLEOTIDE SEQUENCE</scope>
    <source>
        <strain evidence="1">MF-1</strain>
    </source>
</reference>
<proteinExistence type="predicted"/>
<gene>
    <name evidence="1" type="ORF">O181_094112</name>
</gene>
<protein>
    <submittedName>
        <fullName evidence="1">Uncharacterized protein</fullName>
    </submittedName>
</protein>
<dbReference type="AlphaFoldDB" id="A0A9Q3J2B5"/>
<comment type="caution">
    <text evidence="1">The sequence shown here is derived from an EMBL/GenBank/DDBJ whole genome shotgun (WGS) entry which is preliminary data.</text>
</comment>
<evidence type="ECO:0000313" key="1">
    <source>
        <dbReference type="EMBL" id="MBW0554397.1"/>
    </source>
</evidence>
<accession>A0A9Q3J2B5</accession>